<accession>D1AA62</accession>
<evidence type="ECO:0000313" key="2">
    <source>
        <dbReference type="Proteomes" id="UP000001918"/>
    </source>
</evidence>
<dbReference type="Proteomes" id="UP000001918">
    <property type="component" value="Chromosome"/>
</dbReference>
<dbReference type="STRING" id="471852.Tcur_1418"/>
<name>D1AA62_THECD</name>
<dbReference type="AlphaFoldDB" id="D1AA62"/>
<protein>
    <submittedName>
        <fullName evidence="1">Uncharacterized protein</fullName>
    </submittedName>
</protein>
<dbReference type="EMBL" id="CP001738">
    <property type="protein sequence ID" value="ACY96998.1"/>
    <property type="molecule type" value="Genomic_DNA"/>
</dbReference>
<reference evidence="1 2" key="1">
    <citation type="journal article" date="2011" name="Stand. Genomic Sci.">
        <title>Complete genome sequence of Thermomonospora curvata type strain (B9).</title>
        <authorList>
            <person name="Chertkov O."/>
            <person name="Sikorski J."/>
            <person name="Nolan M."/>
            <person name="Lapidus A."/>
            <person name="Lucas S."/>
            <person name="Del Rio T.G."/>
            <person name="Tice H."/>
            <person name="Cheng J.F."/>
            <person name="Goodwin L."/>
            <person name="Pitluck S."/>
            <person name="Liolios K."/>
            <person name="Ivanova N."/>
            <person name="Mavromatis K."/>
            <person name="Mikhailova N."/>
            <person name="Ovchinnikova G."/>
            <person name="Pati A."/>
            <person name="Chen A."/>
            <person name="Palaniappan K."/>
            <person name="Djao O.D."/>
            <person name="Land M."/>
            <person name="Hauser L."/>
            <person name="Chang Y.J."/>
            <person name="Jeffries C.D."/>
            <person name="Brettin T."/>
            <person name="Han C."/>
            <person name="Detter J.C."/>
            <person name="Rohde M."/>
            <person name="Goker M."/>
            <person name="Woyke T."/>
            <person name="Bristow J."/>
            <person name="Eisen J.A."/>
            <person name="Markowitz V."/>
            <person name="Hugenholtz P."/>
            <person name="Klenk H.P."/>
            <person name="Kyrpides N.C."/>
        </authorList>
    </citation>
    <scope>NUCLEOTIDE SEQUENCE [LARGE SCALE GENOMIC DNA]</scope>
    <source>
        <strain evidence="2">ATCC 19995 / DSM 43183 / JCM 3096 / KCTC 9072 / NBRC 15933 / NCIMB 10081 / Henssen B9</strain>
    </source>
</reference>
<sequence length="75" mass="8209">MRAKGVSLLREAAQRAWAAGDAKERNLVLEDVAKVMALYDAAEAAHHHLAAAERMARSITERPDQATHSSRAVLF</sequence>
<dbReference type="HOGENOM" id="CLU_2669871_0_0_11"/>
<gene>
    <name evidence="1" type="ordered locus">Tcur_1418</name>
</gene>
<organism evidence="1 2">
    <name type="scientific">Thermomonospora curvata (strain ATCC 19995 / DSM 43183 / JCM 3096 / KCTC 9072 / NBRC 15933 / NCIMB 10081 / Henssen B9)</name>
    <dbReference type="NCBI Taxonomy" id="471852"/>
    <lineage>
        <taxon>Bacteria</taxon>
        <taxon>Bacillati</taxon>
        <taxon>Actinomycetota</taxon>
        <taxon>Actinomycetes</taxon>
        <taxon>Streptosporangiales</taxon>
        <taxon>Thermomonosporaceae</taxon>
        <taxon>Thermomonospora</taxon>
    </lineage>
</organism>
<evidence type="ECO:0000313" key="1">
    <source>
        <dbReference type="EMBL" id="ACY96998.1"/>
    </source>
</evidence>
<proteinExistence type="predicted"/>
<keyword evidence="2" id="KW-1185">Reference proteome</keyword>
<dbReference type="KEGG" id="tcu:Tcur_1418"/>